<keyword evidence="3" id="KW-1185">Reference proteome</keyword>
<protein>
    <submittedName>
        <fullName evidence="2">DUF3221 domain-containing protein</fullName>
    </submittedName>
</protein>
<evidence type="ECO:0000313" key="3">
    <source>
        <dbReference type="Proteomes" id="UP001589833"/>
    </source>
</evidence>
<dbReference type="Pfam" id="PF11518">
    <property type="entry name" value="DUF3221"/>
    <property type="match status" value="1"/>
</dbReference>
<reference evidence="2 3" key="1">
    <citation type="submission" date="2024-09" db="EMBL/GenBank/DDBJ databases">
        <authorList>
            <person name="Sun Q."/>
            <person name="Mori K."/>
        </authorList>
    </citation>
    <scope>NUCLEOTIDE SEQUENCE [LARGE SCALE GENOMIC DNA]</scope>
    <source>
        <strain evidence="2 3">NCAIM B.02301</strain>
    </source>
</reference>
<accession>A0ABV6NHB6</accession>
<dbReference type="RefSeq" id="WP_273840404.1">
    <property type="nucleotide sequence ID" value="NZ_JAQQWT010000002.1"/>
</dbReference>
<keyword evidence="1" id="KW-0732">Signal</keyword>
<feature type="signal peptide" evidence="1">
    <location>
        <begin position="1"/>
        <end position="19"/>
    </location>
</feature>
<evidence type="ECO:0000256" key="1">
    <source>
        <dbReference type="SAM" id="SignalP"/>
    </source>
</evidence>
<dbReference type="InterPro" id="IPR012340">
    <property type="entry name" value="NA-bd_OB-fold"/>
</dbReference>
<evidence type="ECO:0000313" key="2">
    <source>
        <dbReference type="EMBL" id="MFC0560162.1"/>
    </source>
</evidence>
<gene>
    <name evidence="2" type="ORF">ACFFH4_14050</name>
</gene>
<dbReference type="PROSITE" id="PS51257">
    <property type="entry name" value="PROKAR_LIPOPROTEIN"/>
    <property type="match status" value="1"/>
</dbReference>
<dbReference type="Gene3D" id="2.40.50.140">
    <property type="entry name" value="Nucleic acid-binding proteins"/>
    <property type="match status" value="1"/>
</dbReference>
<comment type="caution">
    <text evidence="2">The sequence shown here is derived from an EMBL/GenBank/DDBJ whole genome shotgun (WGS) entry which is preliminary data.</text>
</comment>
<dbReference type="InterPro" id="IPR021598">
    <property type="entry name" value="DUF3221"/>
</dbReference>
<sequence>MKKFIVLFFFLLIVGCAGTAPLSAPGITGFVTDIQGNRILVVSSDSKDFSSTGGIAEFYNAIWFTNAPVEIKVGDKVKVWYDFVADSYPGQSEVIYVTKVYQSQPKETNLTEPEVLSSALSSLENKSVMAVKSIKFNESSLAWKVTLYDTFSNMEIHIDVVDEK</sequence>
<organism evidence="2 3">
    <name type="scientific">Halalkalibacter alkalisediminis</name>
    <dbReference type="NCBI Taxonomy" id="935616"/>
    <lineage>
        <taxon>Bacteria</taxon>
        <taxon>Bacillati</taxon>
        <taxon>Bacillota</taxon>
        <taxon>Bacilli</taxon>
        <taxon>Bacillales</taxon>
        <taxon>Bacillaceae</taxon>
        <taxon>Halalkalibacter</taxon>
    </lineage>
</organism>
<dbReference type="EMBL" id="JBHLTR010000017">
    <property type="protein sequence ID" value="MFC0560162.1"/>
    <property type="molecule type" value="Genomic_DNA"/>
</dbReference>
<feature type="chain" id="PRO_5045415968" evidence="1">
    <location>
        <begin position="20"/>
        <end position="164"/>
    </location>
</feature>
<proteinExistence type="predicted"/>
<dbReference type="Proteomes" id="UP001589833">
    <property type="component" value="Unassembled WGS sequence"/>
</dbReference>
<name>A0ABV6NHB6_9BACI</name>